<name>W7TY05_9STRA</name>
<dbReference type="PANTHER" id="PTHR15492">
    <property type="entry name" value="CYCLIN D1-BINDING PROTEIN 1"/>
    <property type="match status" value="1"/>
</dbReference>
<dbReference type="EMBL" id="AZIL01000931">
    <property type="protein sequence ID" value="EWM25521.1"/>
    <property type="molecule type" value="Genomic_DNA"/>
</dbReference>
<dbReference type="Gene3D" id="1.20.1410.10">
    <property type="entry name" value="I/LWEQ domain"/>
    <property type="match status" value="1"/>
</dbReference>
<feature type="region of interest" description="Disordered" evidence="1">
    <location>
        <begin position="286"/>
        <end position="307"/>
    </location>
</feature>
<sequence>MATASFPLVTLEALGRHLSKLRAATTSLPPAPLTSLQWTASPALQDALKLLTDSGDRVRDTATKFSLVLTTTTSGPGIKSICDEMRQSCDSLLAALALLVGPAIGAGGPLMELYCQQVRSILRAIEELLRHIASPDSKLLSAPRPLRSPEGVKDELAPKTGVVWQQCEELKKLPRSNRVAYRRAFLTHQSAVKDTLREFREMLAEAEDDAGTESEEEDDEEEEGEEGGLAGEMADLELEEAFWGENGGGAMREWEKENLSRCLVPLGHCGEMVKGFLEAVEEVAMEGGGRERRREGNTQEKVVGWGS</sequence>
<dbReference type="AlphaFoldDB" id="W7TY05"/>
<comment type="caution">
    <text evidence="3">The sequence shown here is derived from an EMBL/GenBank/DDBJ whole genome shotgun (WGS) entry which is preliminary data.</text>
</comment>
<dbReference type="InterPro" id="IPR049317">
    <property type="entry name" value="GCIP-like_N"/>
</dbReference>
<keyword evidence="4" id="KW-1185">Reference proteome</keyword>
<evidence type="ECO:0000313" key="4">
    <source>
        <dbReference type="Proteomes" id="UP000019335"/>
    </source>
</evidence>
<gene>
    <name evidence="3" type="ORF">Naga_100032g38</name>
</gene>
<dbReference type="InterPro" id="IPR026907">
    <property type="entry name" value="GCIP-like"/>
</dbReference>
<dbReference type="PANTHER" id="PTHR15492:SF1">
    <property type="entry name" value="CYCLIN-D1-BINDING PROTEIN 1"/>
    <property type="match status" value="1"/>
</dbReference>
<evidence type="ECO:0000313" key="3">
    <source>
        <dbReference type="EMBL" id="EWM25521.1"/>
    </source>
</evidence>
<proteinExistence type="predicted"/>
<feature type="compositionally biased region" description="Acidic residues" evidence="1">
    <location>
        <begin position="205"/>
        <end position="226"/>
    </location>
</feature>
<dbReference type="GO" id="GO:0005634">
    <property type="term" value="C:nucleus"/>
    <property type="evidence" value="ECO:0007669"/>
    <property type="project" value="TreeGrafter"/>
</dbReference>
<feature type="domain" description="Cyclin-D1-binding protein 1-like N-terminal" evidence="2">
    <location>
        <begin position="51"/>
        <end position="204"/>
    </location>
</feature>
<reference evidence="3 4" key="1">
    <citation type="journal article" date="2014" name="Mol. Plant">
        <title>Chromosome Scale Genome Assembly and Transcriptome Profiling of Nannochloropsis gaditana in Nitrogen Depletion.</title>
        <authorList>
            <person name="Corteggiani Carpinelli E."/>
            <person name="Telatin A."/>
            <person name="Vitulo N."/>
            <person name="Forcato C."/>
            <person name="D'Angelo M."/>
            <person name="Schiavon R."/>
            <person name="Vezzi A."/>
            <person name="Giacometti G.M."/>
            <person name="Morosinotto T."/>
            <person name="Valle G."/>
        </authorList>
    </citation>
    <scope>NUCLEOTIDE SEQUENCE [LARGE SCALE GENOMIC DNA]</scope>
    <source>
        <strain evidence="3 4">B-31</strain>
    </source>
</reference>
<dbReference type="Gene3D" id="1.20.1420.10">
    <property type="entry name" value="Talin, central domain"/>
    <property type="match status" value="1"/>
</dbReference>
<feature type="region of interest" description="Disordered" evidence="1">
    <location>
        <begin position="205"/>
        <end position="227"/>
    </location>
</feature>
<dbReference type="Pfam" id="PF13324">
    <property type="entry name" value="GCIP_N"/>
    <property type="match status" value="1"/>
</dbReference>
<evidence type="ECO:0000256" key="1">
    <source>
        <dbReference type="SAM" id="MobiDB-lite"/>
    </source>
</evidence>
<protein>
    <recommendedName>
        <fullName evidence="2">Cyclin-D1-binding protein 1-like N-terminal domain-containing protein</fullName>
    </recommendedName>
</protein>
<accession>W7TY05</accession>
<organism evidence="3 4">
    <name type="scientific">Nannochloropsis gaditana</name>
    <dbReference type="NCBI Taxonomy" id="72520"/>
    <lineage>
        <taxon>Eukaryota</taxon>
        <taxon>Sar</taxon>
        <taxon>Stramenopiles</taxon>
        <taxon>Ochrophyta</taxon>
        <taxon>Eustigmatophyceae</taxon>
        <taxon>Eustigmatales</taxon>
        <taxon>Monodopsidaceae</taxon>
        <taxon>Nannochloropsis</taxon>
    </lineage>
</organism>
<dbReference type="OrthoDB" id="10389722at2759"/>
<evidence type="ECO:0000259" key="2">
    <source>
        <dbReference type="Pfam" id="PF13324"/>
    </source>
</evidence>
<feature type="compositionally biased region" description="Basic and acidic residues" evidence="1">
    <location>
        <begin position="288"/>
        <end position="298"/>
    </location>
</feature>
<dbReference type="Proteomes" id="UP000019335">
    <property type="component" value="Chromosome 11"/>
</dbReference>